<dbReference type="RefSeq" id="WP_105737555.1">
    <property type="nucleotide sequence ID" value="NZ_PVBT01000009.1"/>
</dbReference>
<gene>
    <name evidence="5" type="primary">tssL</name>
    <name evidence="5" type="ORF">C5750_24000</name>
</gene>
<dbReference type="EMBL" id="PVBT01000009">
    <property type="protein sequence ID" value="PRD49892.1"/>
    <property type="molecule type" value="Genomic_DNA"/>
</dbReference>
<protein>
    <submittedName>
        <fullName evidence="5">Type VI secretion system protein TssL</fullName>
    </submittedName>
</protein>
<evidence type="ECO:0000256" key="1">
    <source>
        <dbReference type="PROSITE-ProRule" id="PRU00473"/>
    </source>
</evidence>
<dbReference type="GO" id="GO:0016020">
    <property type="term" value="C:membrane"/>
    <property type="evidence" value="ECO:0007669"/>
    <property type="project" value="UniProtKB-UniRule"/>
</dbReference>
<dbReference type="NCBIfam" id="TIGR03350">
    <property type="entry name" value="type_VI_ompA"/>
    <property type="match status" value="1"/>
</dbReference>
<dbReference type="OrthoDB" id="345640at2"/>
<dbReference type="PROSITE" id="PS51123">
    <property type="entry name" value="OMPA_2"/>
    <property type="match status" value="1"/>
</dbReference>
<feature type="transmembrane region" description="Helical" evidence="3">
    <location>
        <begin position="243"/>
        <end position="266"/>
    </location>
</feature>
<evidence type="ECO:0000313" key="5">
    <source>
        <dbReference type="EMBL" id="PRD49892.1"/>
    </source>
</evidence>
<feature type="domain" description="OmpA-like" evidence="4">
    <location>
        <begin position="326"/>
        <end position="445"/>
    </location>
</feature>
<proteinExistence type="predicted"/>
<dbReference type="Gene3D" id="1.25.40.590">
    <property type="entry name" value="Type IV / VI secretion system, DotU"/>
    <property type="match status" value="1"/>
</dbReference>
<keyword evidence="1 3" id="KW-0472">Membrane</keyword>
<dbReference type="Pfam" id="PF09850">
    <property type="entry name" value="DotU"/>
    <property type="match status" value="1"/>
</dbReference>
<dbReference type="AlphaFoldDB" id="A0A2S9JB20"/>
<keyword evidence="3" id="KW-1133">Transmembrane helix</keyword>
<comment type="caution">
    <text evidence="5">The sequence shown here is derived from an EMBL/GenBank/DDBJ whole genome shotgun (WGS) entry which is preliminary data.</text>
</comment>
<dbReference type="Proteomes" id="UP000238563">
    <property type="component" value="Unassembled WGS sequence"/>
</dbReference>
<evidence type="ECO:0000313" key="6">
    <source>
        <dbReference type="Proteomes" id="UP000238563"/>
    </source>
</evidence>
<dbReference type="NCBIfam" id="NF038228">
    <property type="entry name" value="IcmH_DotU_IVB"/>
    <property type="match status" value="1"/>
</dbReference>
<keyword evidence="3" id="KW-0812">Transmembrane</keyword>
<feature type="compositionally biased region" description="Basic and acidic residues" evidence="2">
    <location>
        <begin position="428"/>
        <end position="438"/>
    </location>
</feature>
<dbReference type="InterPro" id="IPR017732">
    <property type="entry name" value="T4/T6SS_DotU"/>
</dbReference>
<dbReference type="PANTHER" id="PTHR38033">
    <property type="entry name" value="MEMBRANE PROTEIN-RELATED"/>
    <property type="match status" value="1"/>
</dbReference>
<dbReference type="SUPFAM" id="SSF103088">
    <property type="entry name" value="OmpA-like"/>
    <property type="match status" value="1"/>
</dbReference>
<dbReference type="InterPro" id="IPR017733">
    <property type="entry name" value="OmpA-like_dom_proteobacteria"/>
</dbReference>
<name>A0A2S9JB20_9HYPH</name>
<dbReference type="CDD" id="cd07185">
    <property type="entry name" value="OmpA_C-like"/>
    <property type="match status" value="1"/>
</dbReference>
<sequence>MSDDKFWRSEPTIIKPKPGGERGRAAQGGPNDADGNETTTLQSALRDGGIDTIDTGPKGLPFLVAAARPQLNLLYHLRGLHADPDTEQLRTAVIDEMRAYERKVANANVDTQHARVAHYALCATIDDVVLATRWGGASNWASNSIVSTFHRDVQGGERFFELLEHFHKDPGRNRDILLLLYLCLSLGFKGRLRVSARGALELSQIRDSLYRTLQSSMGDIEREVSPHWRGINARFSKARFKNLYPALLGMLVLLCAVGYVGILRLLNTQSDGIMIAMAAAPPQGNPSIKVEQPAPPPLEQVDRLRDFLAFLQPEVDRGVVTTTRDGNRVLVRFRNTGFFETARAEVNPQFQGLIDRIGRAIADEKFSVHIVGHTDNRPMRGVRFPSNYDLSRARAQSVASIIGTHVPQNRISFEGRGESEPIDTNDTDPGREANRRTEIIVTANPRPEKDKTTGAGNQQ</sequence>
<organism evidence="5 6">
    <name type="scientific">Phyllobacterium myrsinacearum</name>
    <dbReference type="NCBI Taxonomy" id="28101"/>
    <lineage>
        <taxon>Bacteria</taxon>
        <taxon>Pseudomonadati</taxon>
        <taxon>Pseudomonadota</taxon>
        <taxon>Alphaproteobacteria</taxon>
        <taxon>Hyphomicrobiales</taxon>
        <taxon>Phyllobacteriaceae</taxon>
        <taxon>Phyllobacterium</taxon>
    </lineage>
</organism>
<dbReference type="InterPro" id="IPR036737">
    <property type="entry name" value="OmpA-like_sf"/>
</dbReference>
<dbReference type="NCBIfam" id="TIGR03349">
    <property type="entry name" value="IV_VI_DotU"/>
    <property type="match status" value="1"/>
</dbReference>
<dbReference type="Gene3D" id="3.30.1330.60">
    <property type="entry name" value="OmpA-like domain"/>
    <property type="match status" value="1"/>
</dbReference>
<feature type="region of interest" description="Disordered" evidence="2">
    <location>
        <begin position="1"/>
        <end position="39"/>
    </location>
</feature>
<keyword evidence="6" id="KW-1185">Reference proteome</keyword>
<evidence type="ECO:0000259" key="4">
    <source>
        <dbReference type="PROSITE" id="PS51123"/>
    </source>
</evidence>
<dbReference type="InterPro" id="IPR038522">
    <property type="entry name" value="T4/T6SS_DotU_sf"/>
</dbReference>
<evidence type="ECO:0000256" key="3">
    <source>
        <dbReference type="SAM" id="Phobius"/>
    </source>
</evidence>
<reference evidence="5 6" key="1">
    <citation type="submission" date="2018-02" db="EMBL/GenBank/DDBJ databases">
        <title>The draft genome of Phyllobacterium myrsinacearum DSM5892.</title>
        <authorList>
            <person name="Li L."/>
            <person name="Liu L."/>
            <person name="Zhang X."/>
            <person name="Wang T."/>
        </authorList>
    </citation>
    <scope>NUCLEOTIDE SEQUENCE [LARGE SCALE GENOMIC DNA]</scope>
    <source>
        <strain evidence="5 6">DSM 5892</strain>
    </source>
</reference>
<feature type="region of interest" description="Disordered" evidence="2">
    <location>
        <begin position="409"/>
        <end position="459"/>
    </location>
</feature>
<dbReference type="Pfam" id="PF00691">
    <property type="entry name" value="OmpA"/>
    <property type="match status" value="1"/>
</dbReference>
<evidence type="ECO:0000256" key="2">
    <source>
        <dbReference type="SAM" id="MobiDB-lite"/>
    </source>
</evidence>
<accession>A0A2S9JB20</accession>
<dbReference type="PANTHER" id="PTHR38033:SF1">
    <property type="entry name" value="DOTU FAMILY TYPE IV_VI SECRETION SYSTEM PROTEIN"/>
    <property type="match status" value="1"/>
</dbReference>
<dbReference type="InterPro" id="IPR006665">
    <property type="entry name" value="OmpA-like"/>
</dbReference>